<organism evidence="2 3">
    <name type="scientific">Buttiauxella warmboldiae</name>
    <dbReference type="NCBI Taxonomy" id="82993"/>
    <lineage>
        <taxon>Bacteria</taxon>
        <taxon>Pseudomonadati</taxon>
        <taxon>Pseudomonadota</taxon>
        <taxon>Gammaproteobacteria</taxon>
        <taxon>Enterobacterales</taxon>
        <taxon>Enterobacteriaceae</taxon>
        <taxon>Buttiauxella</taxon>
    </lineage>
</organism>
<dbReference type="Proteomes" id="UP000268615">
    <property type="component" value="Unassembled WGS sequence"/>
</dbReference>
<protein>
    <submittedName>
        <fullName evidence="2">Uncharacterized protein</fullName>
    </submittedName>
</protein>
<evidence type="ECO:0000313" key="3">
    <source>
        <dbReference type="Proteomes" id="UP000268615"/>
    </source>
</evidence>
<dbReference type="EMBL" id="RPOH01000017">
    <property type="protein sequence ID" value="RPH29650.1"/>
    <property type="molecule type" value="Genomic_DNA"/>
</dbReference>
<evidence type="ECO:0000313" key="2">
    <source>
        <dbReference type="EMBL" id="RPH29650.1"/>
    </source>
</evidence>
<dbReference type="AlphaFoldDB" id="A0A3N5DVJ9"/>
<keyword evidence="3" id="KW-1185">Reference proteome</keyword>
<sequence length="145" mass="16071">MFGFVAALSSAVTVIILIIASSLLNLLNVYSQNEQARKSGLNYNIDKVNEENKSNGNDNQFALGVNVLSSADVTNILKYRDSRDIYITCSYGNNLSEDVARKLLSFNFLRLKYHADLIENDKNIKINPLDYDALGTNSCSIVIGK</sequence>
<name>A0A3N5DVJ9_9ENTR</name>
<keyword evidence="1" id="KW-1133">Transmembrane helix</keyword>
<dbReference type="OrthoDB" id="6466355at2"/>
<comment type="caution">
    <text evidence="2">The sequence shown here is derived from an EMBL/GenBank/DDBJ whole genome shotgun (WGS) entry which is preliminary data.</text>
</comment>
<keyword evidence="1" id="KW-0472">Membrane</keyword>
<dbReference type="RefSeq" id="WP_124023172.1">
    <property type="nucleotide sequence ID" value="NZ_RPOH01000017.1"/>
</dbReference>
<reference evidence="2 3" key="1">
    <citation type="submission" date="2018-11" db="EMBL/GenBank/DDBJ databases">
        <title>Draft genome sequence of Buttiauxella warmboldiae CCUG 35512.</title>
        <authorList>
            <person name="Salva-Serra F."/>
            <person name="Marathe N."/>
            <person name="Moore E."/>
            <person name="Svensson L."/>
            <person name="Engstrom-Jakobsson H."/>
        </authorList>
    </citation>
    <scope>NUCLEOTIDE SEQUENCE [LARGE SCALE GENOMIC DNA]</scope>
    <source>
        <strain evidence="2 3">CCUG 35512</strain>
    </source>
</reference>
<accession>A0A3N5DVJ9</accession>
<evidence type="ECO:0000256" key="1">
    <source>
        <dbReference type="SAM" id="Phobius"/>
    </source>
</evidence>
<proteinExistence type="predicted"/>
<feature type="transmembrane region" description="Helical" evidence="1">
    <location>
        <begin position="6"/>
        <end position="30"/>
    </location>
</feature>
<gene>
    <name evidence="2" type="ORF">EHN07_05465</name>
</gene>
<keyword evidence="1" id="KW-0812">Transmembrane</keyword>